<dbReference type="OrthoDB" id="429955at2759"/>
<evidence type="ECO:0000256" key="5">
    <source>
        <dbReference type="ARBA" id="ARBA00022989"/>
    </source>
</evidence>
<proteinExistence type="inferred from homology"/>
<feature type="signal peptide" evidence="8">
    <location>
        <begin position="1"/>
        <end position="21"/>
    </location>
</feature>
<dbReference type="InterPro" id="IPR009262">
    <property type="entry name" value="SLC35_F1/F2/F6"/>
</dbReference>
<keyword evidence="3" id="KW-0813">Transport</keyword>
<feature type="transmembrane region" description="Helical" evidence="7">
    <location>
        <begin position="258"/>
        <end position="278"/>
    </location>
</feature>
<dbReference type="Proteomes" id="UP000275078">
    <property type="component" value="Unassembled WGS sequence"/>
</dbReference>
<feature type="transmembrane region" description="Helical" evidence="7">
    <location>
        <begin position="105"/>
        <end position="125"/>
    </location>
</feature>
<sequence length="346" mass="38739">MFAFLLTPRFYLILFVGQMCAACTVSSSTFTTLLQQHGASLPAFQNFPNYFLMNLVYGGYTIYKYGWKKWARMIWTDGWKYLIFSFFDVQGNYFVVLAYQYTTLLSGQLISFWAIVLVVIISFFVLKVRYHWSQIVGILICCGGMGVLIYNDNMGGSGHGVNELKGDMFMLVSASCYGLSNVLEEFLVSKKPLYEVIGQIGFWGMIINGTQTAIFDRKAFSTINWDGKTGGYIIGYSLSLFIFYTLVPILLRMASAAFLNISLLTANFWIVVIGTRLFNFKLGRLYPAAFVMIMVGLLIYYLLSSFLGEATKPWLGEDQQKGVSGIGTAKRKLAKHGVAGTGVESV</sequence>
<organism evidence="9 10">
    <name type="scientific">Ascobolus immersus RN42</name>
    <dbReference type="NCBI Taxonomy" id="1160509"/>
    <lineage>
        <taxon>Eukaryota</taxon>
        <taxon>Fungi</taxon>
        <taxon>Dikarya</taxon>
        <taxon>Ascomycota</taxon>
        <taxon>Pezizomycotina</taxon>
        <taxon>Pezizomycetes</taxon>
        <taxon>Pezizales</taxon>
        <taxon>Ascobolaceae</taxon>
        <taxon>Ascobolus</taxon>
    </lineage>
</organism>
<keyword evidence="4 7" id="KW-0812">Transmembrane</keyword>
<dbReference type="AlphaFoldDB" id="A0A3N4I6X3"/>
<evidence type="ECO:0000313" key="10">
    <source>
        <dbReference type="Proteomes" id="UP000275078"/>
    </source>
</evidence>
<dbReference type="GO" id="GO:0016020">
    <property type="term" value="C:membrane"/>
    <property type="evidence" value="ECO:0007669"/>
    <property type="project" value="UniProtKB-SubCell"/>
</dbReference>
<dbReference type="STRING" id="1160509.A0A3N4I6X3"/>
<gene>
    <name evidence="9" type="ORF">BJ508DRAFT_209496</name>
</gene>
<comment type="subcellular location">
    <subcellularLocation>
        <location evidence="1">Membrane</location>
        <topology evidence="1">Multi-pass membrane protein</topology>
    </subcellularLocation>
</comment>
<name>A0A3N4I6X3_ASCIM</name>
<dbReference type="GO" id="GO:0022857">
    <property type="term" value="F:transmembrane transporter activity"/>
    <property type="evidence" value="ECO:0007669"/>
    <property type="project" value="InterPro"/>
</dbReference>
<dbReference type="Pfam" id="PF06027">
    <property type="entry name" value="SLC35F"/>
    <property type="match status" value="1"/>
</dbReference>
<keyword evidence="5 7" id="KW-1133">Transmembrane helix</keyword>
<keyword evidence="6 7" id="KW-0472">Membrane</keyword>
<protein>
    <submittedName>
        <fullName evidence="9">DUF914-domain-containing protein</fullName>
    </submittedName>
</protein>
<dbReference type="InterPro" id="IPR037185">
    <property type="entry name" value="EmrE-like"/>
</dbReference>
<feature type="transmembrane region" description="Helical" evidence="7">
    <location>
        <begin position="284"/>
        <end position="303"/>
    </location>
</feature>
<dbReference type="PANTHER" id="PTHR14233">
    <property type="entry name" value="DUF914-RELATED"/>
    <property type="match status" value="1"/>
</dbReference>
<feature type="transmembrane region" description="Helical" evidence="7">
    <location>
        <begin position="233"/>
        <end position="251"/>
    </location>
</feature>
<evidence type="ECO:0000256" key="2">
    <source>
        <dbReference type="ARBA" id="ARBA00007863"/>
    </source>
</evidence>
<dbReference type="SUPFAM" id="SSF103481">
    <property type="entry name" value="Multidrug resistance efflux transporter EmrE"/>
    <property type="match status" value="1"/>
</dbReference>
<dbReference type="InterPro" id="IPR052221">
    <property type="entry name" value="SLC35F_Transporter"/>
</dbReference>
<evidence type="ECO:0000256" key="4">
    <source>
        <dbReference type="ARBA" id="ARBA00022692"/>
    </source>
</evidence>
<comment type="similarity">
    <text evidence="2">Belongs to the SLC35F solute transporter family.</text>
</comment>
<evidence type="ECO:0000256" key="7">
    <source>
        <dbReference type="SAM" id="Phobius"/>
    </source>
</evidence>
<evidence type="ECO:0000256" key="6">
    <source>
        <dbReference type="ARBA" id="ARBA00023136"/>
    </source>
</evidence>
<evidence type="ECO:0000256" key="1">
    <source>
        <dbReference type="ARBA" id="ARBA00004141"/>
    </source>
</evidence>
<keyword evidence="10" id="KW-1185">Reference proteome</keyword>
<keyword evidence="8" id="KW-0732">Signal</keyword>
<feature type="transmembrane region" description="Helical" evidence="7">
    <location>
        <begin position="79"/>
        <end position="99"/>
    </location>
</feature>
<feature type="transmembrane region" description="Helical" evidence="7">
    <location>
        <begin position="50"/>
        <end position="67"/>
    </location>
</feature>
<evidence type="ECO:0000313" key="9">
    <source>
        <dbReference type="EMBL" id="RPA81206.1"/>
    </source>
</evidence>
<dbReference type="EMBL" id="ML119681">
    <property type="protein sequence ID" value="RPA81206.1"/>
    <property type="molecule type" value="Genomic_DNA"/>
</dbReference>
<evidence type="ECO:0000256" key="3">
    <source>
        <dbReference type="ARBA" id="ARBA00022448"/>
    </source>
</evidence>
<feature type="chain" id="PRO_5018257224" evidence="8">
    <location>
        <begin position="22"/>
        <end position="346"/>
    </location>
</feature>
<dbReference type="PANTHER" id="PTHR14233:SF4">
    <property type="entry name" value="SOLUTE CARRIER FAMILY 35 MEMBER F2"/>
    <property type="match status" value="1"/>
</dbReference>
<feature type="transmembrane region" description="Helical" evidence="7">
    <location>
        <begin position="132"/>
        <end position="150"/>
    </location>
</feature>
<reference evidence="9 10" key="1">
    <citation type="journal article" date="2018" name="Nat. Ecol. Evol.">
        <title>Pezizomycetes genomes reveal the molecular basis of ectomycorrhizal truffle lifestyle.</title>
        <authorList>
            <person name="Murat C."/>
            <person name="Payen T."/>
            <person name="Noel B."/>
            <person name="Kuo A."/>
            <person name="Morin E."/>
            <person name="Chen J."/>
            <person name="Kohler A."/>
            <person name="Krizsan K."/>
            <person name="Balestrini R."/>
            <person name="Da Silva C."/>
            <person name="Montanini B."/>
            <person name="Hainaut M."/>
            <person name="Levati E."/>
            <person name="Barry K.W."/>
            <person name="Belfiori B."/>
            <person name="Cichocki N."/>
            <person name="Clum A."/>
            <person name="Dockter R.B."/>
            <person name="Fauchery L."/>
            <person name="Guy J."/>
            <person name="Iotti M."/>
            <person name="Le Tacon F."/>
            <person name="Lindquist E.A."/>
            <person name="Lipzen A."/>
            <person name="Malagnac F."/>
            <person name="Mello A."/>
            <person name="Molinier V."/>
            <person name="Miyauchi S."/>
            <person name="Poulain J."/>
            <person name="Riccioni C."/>
            <person name="Rubini A."/>
            <person name="Sitrit Y."/>
            <person name="Splivallo R."/>
            <person name="Traeger S."/>
            <person name="Wang M."/>
            <person name="Zifcakova L."/>
            <person name="Wipf D."/>
            <person name="Zambonelli A."/>
            <person name="Paolocci F."/>
            <person name="Nowrousian M."/>
            <person name="Ottonello S."/>
            <person name="Baldrian P."/>
            <person name="Spatafora J.W."/>
            <person name="Henrissat B."/>
            <person name="Nagy L.G."/>
            <person name="Aury J.M."/>
            <person name="Wincker P."/>
            <person name="Grigoriev I.V."/>
            <person name="Bonfante P."/>
            <person name="Martin F.M."/>
        </authorList>
    </citation>
    <scope>NUCLEOTIDE SEQUENCE [LARGE SCALE GENOMIC DNA]</scope>
    <source>
        <strain evidence="9 10">RN42</strain>
    </source>
</reference>
<accession>A0A3N4I6X3</accession>
<feature type="transmembrane region" description="Helical" evidence="7">
    <location>
        <begin position="12"/>
        <end position="30"/>
    </location>
</feature>
<evidence type="ECO:0000256" key="8">
    <source>
        <dbReference type="SAM" id="SignalP"/>
    </source>
</evidence>